<accession>A0A1C7MAI0</accession>
<gene>
    <name evidence="1" type="ORF">A0H81_06449</name>
</gene>
<evidence type="ECO:0000313" key="1">
    <source>
        <dbReference type="EMBL" id="OBZ73920.1"/>
    </source>
</evidence>
<protein>
    <submittedName>
        <fullName evidence="1">Uncharacterized protein</fullName>
    </submittedName>
</protein>
<comment type="caution">
    <text evidence="1">The sequence shown here is derived from an EMBL/GenBank/DDBJ whole genome shotgun (WGS) entry which is preliminary data.</text>
</comment>
<dbReference type="EMBL" id="LUGG01000006">
    <property type="protein sequence ID" value="OBZ73920.1"/>
    <property type="molecule type" value="Genomic_DNA"/>
</dbReference>
<organism evidence="1 2">
    <name type="scientific">Grifola frondosa</name>
    <name type="common">Maitake</name>
    <name type="synonym">Polyporus frondosus</name>
    <dbReference type="NCBI Taxonomy" id="5627"/>
    <lineage>
        <taxon>Eukaryota</taxon>
        <taxon>Fungi</taxon>
        <taxon>Dikarya</taxon>
        <taxon>Basidiomycota</taxon>
        <taxon>Agaricomycotina</taxon>
        <taxon>Agaricomycetes</taxon>
        <taxon>Polyporales</taxon>
        <taxon>Grifolaceae</taxon>
        <taxon>Grifola</taxon>
    </lineage>
</organism>
<name>A0A1C7MAI0_GRIFR</name>
<dbReference type="Proteomes" id="UP000092993">
    <property type="component" value="Unassembled WGS sequence"/>
</dbReference>
<proteinExistence type="predicted"/>
<reference evidence="1 2" key="1">
    <citation type="submission" date="2016-03" db="EMBL/GenBank/DDBJ databases">
        <title>Whole genome sequencing of Grifola frondosa 9006-11.</title>
        <authorList>
            <person name="Min B."/>
            <person name="Park H."/>
            <person name="Kim J.-G."/>
            <person name="Cho H."/>
            <person name="Oh Y.-L."/>
            <person name="Kong W.-S."/>
            <person name="Choi I.-G."/>
        </authorList>
    </citation>
    <scope>NUCLEOTIDE SEQUENCE [LARGE SCALE GENOMIC DNA]</scope>
    <source>
        <strain evidence="1 2">9006-11</strain>
    </source>
</reference>
<dbReference type="AlphaFoldDB" id="A0A1C7MAI0"/>
<evidence type="ECO:0000313" key="2">
    <source>
        <dbReference type="Proteomes" id="UP000092993"/>
    </source>
</evidence>
<keyword evidence="2" id="KW-1185">Reference proteome</keyword>
<sequence length="78" mass="8675">MDAHISTSNQPEHAFSFPDLSIHLKHLLFSIQTSADFLVAVMDPYGRIAHSGFEACMPHTALELAEYFKLSDVARLDA</sequence>